<protein>
    <submittedName>
        <fullName evidence="2">Gliding motility-associated C-terminal domain-containing protein</fullName>
    </submittedName>
</protein>
<dbReference type="InterPro" id="IPR045829">
    <property type="entry name" value="PKD_6"/>
</dbReference>
<dbReference type="SMART" id="SM00089">
    <property type="entry name" value="PKD"/>
    <property type="match status" value="3"/>
</dbReference>
<name>A0A238XQX9_9BACT</name>
<feature type="domain" description="PKD/Chitinase" evidence="1">
    <location>
        <begin position="600"/>
        <end position="679"/>
    </location>
</feature>
<dbReference type="Proteomes" id="UP000198310">
    <property type="component" value="Unassembled WGS sequence"/>
</dbReference>
<organism evidence="2 3">
    <name type="scientific">Hymenobacter mucosus</name>
    <dbReference type="NCBI Taxonomy" id="1411120"/>
    <lineage>
        <taxon>Bacteria</taxon>
        <taxon>Pseudomonadati</taxon>
        <taxon>Bacteroidota</taxon>
        <taxon>Cytophagia</taxon>
        <taxon>Cytophagales</taxon>
        <taxon>Hymenobacteraceae</taxon>
        <taxon>Hymenobacter</taxon>
    </lineage>
</organism>
<dbReference type="InterPro" id="IPR022409">
    <property type="entry name" value="PKD/Chitinase_dom"/>
</dbReference>
<dbReference type="Pfam" id="PF13585">
    <property type="entry name" value="CHU_C"/>
    <property type="match status" value="1"/>
</dbReference>
<keyword evidence="3" id="KW-1185">Reference proteome</keyword>
<dbReference type="InterPro" id="IPR026341">
    <property type="entry name" value="T9SS_type_B"/>
</dbReference>
<dbReference type="InterPro" id="IPR044023">
    <property type="entry name" value="Ig_7"/>
</dbReference>
<evidence type="ECO:0000313" key="2">
    <source>
        <dbReference type="EMBL" id="SNR61385.1"/>
    </source>
</evidence>
<dbReference type="NCBIfam" id="TIGR04131">
    <property type="entry name" value="Bac_Flav_CTERM"/>
    <property type="match status" value="1"/>
</dbReference>
<dbReference type="Pfam" id="PF19081">
    <property type="entry name" value="Ig_7"/>
    <property type="match status" value="1"/>
</dbReference>
<feature type="domain" description="PKD/Chitinase" evidence="1">
    <location>
        <begin position="513"/>
        <end position="595"/>
    </location>
</feature>
<dbReference type="RefSeq" id="WP_179225519.1">
    <property type="nucleotide sequence ID" value="NZ_FZNS01000004.1"/>
</dbReference>
<sequence>MRTTLLRSCLLLVLWLGFGLLSASATHLLGGEINYRYLDANGPTNNPFRYQVTVLIYVNADPVTSQVPDGRPSIEVGFYNKSQNGAFTSRLTLPRVSNSVITPPQPGGCSTTGSLAVRLCRYEAVVNLPVSFDGYYAVYSDGNRNVGITNLVSSDQYSQMIYVEMAPPLLPNASPTFSDTAVVVVCQGDTSILVNNAVDPDGDRLVYSFSRPYGSLQLGGGFNLPNSFTGAPPTVPYASTYSQASPFGTAAGSYAYLDASNGLSRYAAPRLGSYVVAVEVREYRTINGVEVLIGSTRREIQLVARTCQPNRAPAFTAATQAIHVYTVEEGQPLSFNIAVRDPDQNSVNLKVNSVLLDGAGGYDATLSGNAGTVVAGNPSGSATIQGTAGSVNGRFTFTPQCGNARTTPYDVVVTATDVTCGAKSVADIFQVYVTRAAGPNRITGDSVVCDRATARTYTANGPTTSTYRWTVRGGAIQGSATGRTVQVLWNTTGTGRLVLRGVSSFGCSTDSVVRTITVRPPGTLAASPNVSICPGASTTLTATGGQAYTWTSSTGQTFTGASITVTPAQTTTYTVSTSNGECSASRQVTVTVNPAAVANAGNAQSACSGAGITLGTAALTGYTYSWSPAAGLSSTTAAQPVLTLTNATATAQTYTYTVTATTAQGCSATSAVTVTVNPPAVAQAGPDRTTCSGTAVTLGAAALTGYTYSWSPATGLNNPLAAQPLLTLTTATSVPQTVSYILTATTAQGCTNRDTVRITINPSATAAAGANRAVCSGETTVLGAAPVAGYTYSWSPAAGLNATTTAQPTFGLPNLTGTAQTYTYTLTATTAQGCSSTSTVTVTVNPAAIAQAGPDVALCDGKRVTLGAAARAGYTYSWSPAANLSSTSTAQPLFTGVNTTQAPLTLTYILVATSAQSCTARDTVRITVNPRPALDSIQGSRSVCPTVQGVAYAIRNPRAMAYQWLVTGGTIASGQGTSAITVNWGTATTTASVRAFQLNAFGCSSDTFTLPVRVNQQLATATPTGPLRVCQSGGPFTYQTQYTNGSVYAWQIIGGTQVSTNQASVQVNWTQAGVVKLVVTESSNPAGGVCRGVSDTLYVTVLPAPATNLAITGPDRVCASTSTIRFSLPGTSTSSYAFALNGAAVSGTGNTLTLPTPAASATPYTLTIRETNANGCQGQVYTKTFLVVPPLAVMGPLSYCPEARTRLTYTATSFPGGQYQWTIAGGTITGGQGTNTVTIDIPAGSATATLSVTETTSASCAATVTIRPDNATVALSTASVNAAAQDRSVTLTLAVPNNTGNSNQVQIRRRVAGSTGAYVTVGTVANSATSFTDAGADADTYAYQYRLDLTNACGTVLSSQEHTTILTKAVATQSTGRRDVGQVSLTWSAYVGFPVQEYRISRVADNGVTEQVATVSGTTLSLSLPTSTAGFNQCFRVQAISTETNPRTAYSNDACVAFENKLGFYNIITPNGDGKNDVLVIDNVALYPSNTLTIFNRWGKQVYQTSNYRNDYGGQDQGAGMYYYLFKLRDGTIYKGWFEINR</sequence>
<dbReference type="Pfam" id="PF19408">
    <property type="entry name" value="PKD_6"/>
    <property type="match status" value="3"/>
</dbReference>
<evidence type="ECO:0000259" key="1">
    <source>
        <dbReference type="SMART" id="SM00089"/>
    </source>
</evidence>
<accession>A0A238XQX9</accession>
<dbReference type="EMBL" id="FZNS01000004">
    <property type="protein sequence ID" value="SNR61385.1"/>
    <property type="molecule type" value="Genomic_DNA"/>
</dbReference>
<gene>
    <name evidence="2" type="ORF">SAMN06269173_104321</name>
</gene>
<dbReference type="InterPro" id="IPR013783">
    <property type="entry name" value="Ig-like_fold"/>
</dbReference>
<evidence type="ECO:0000313" key="3">
    <source>
        <dbReference type="Proteomes" id="UP000198310"/>
    </source>
</evidence>
<reference evidence="3" key="1">
    <citation type="submission" date="2017-06" db="EMBL/GenBank/DDBJ databases">
        <authorList>
            <person name="Varghese N."/>
            <person name="Submissions S."/>
        </authorList>
    </citation>
    <scope>NUCLEOTIDE SEQUENCE [LARGE SCALE GENOMIC DNA]</scope>
    <source>
        <strain evidence="3">DSM 28041</strain>
    </source>
</reference>
<dbReference type="Gene3D" id="2.60.40.10">
    <property type="entry name" value="Immunoglobulins"/>
    <property type="match status" value="2"/>
</dbReference>
<proteinExistence type="predicted"/>
<feature type="domain" description="PKD/Chitinase" evidence="1">
    <location>
        <begin position="767"/>
        <end position="847"/>
    </location>
</feature>